<reference evidence="1" key="1">
    <citation type="submission" date="2020-04" db="EMBL/GenBank/DDBJ databases">
        <authorList>
            <person name="Hogendoorn C."/>
        </authorList>
    </citation>
    <scope>NUCLEOTIDE SEQUENCE</scope>
    <source>
        <strain evidence="1">FAVT5</strain>
    </source>
</reference>
<evidence type="ECO:0000313" key="2">
    <source>
        <dbReference type="Proteomes" id="UP000501793"/>
    </source>
</evidence>
<keyword evidence="2" id="KW-1185">Reference proteome</keyword>
<sequence length="170" mass="19065">MRNNGKNRGKSWLWWFGFLLFSCVLVQPNADATRPDSTHVEIGDAGSGEILGHAPWNAEVAELVSRIAHSCHKIDPAAQIRFPPGYIVRIVFDGAVETGMPHPVRELWIVVPRAEPGSGRVIAFDPDHRMTVYRPESSLEPLRRWIHRHTGRSGEPVHRSGSPPWTGARR</sequence>
<proteinExistence type="predicted"/>
<name>A0ACA8Z930_9BACL</name>
<dbReference type="Proteomes" id="UP000501793">
    <property type="component" value="Chromosome"/>
</dbReference>
<dbReference type="EMBL" id="LR792684">
    <property type="protein sequence ID" value="CAB3392638.1"/>
    <property type="molecule type" value="Genomic_DNA"/>
</dbReference>
<protein>
    <submittedName>
        <fullName evidence="1">Uncharacterized protein</fullName>
    </submittedName>
</protein>
<accession>A0ACA8Z930</accession>
<evidence type="ECO:0000313" key="1">
    <source>
        <dbReference type="EMBL" id="CAB3392638.1"/>
    </source>
</evidence>
<organism evidence="1 2">
    <name type="scientific">Kyrpidia spormannii</name>
    <dbReference type="NCBI Taxonomy" id="2055160"/>
    <lineage>
        <taxon>Bacteria</taxon>
        <taxon>Bacillati</taxon>
        <taxon>Bacillota</taxon>
        <taxon>Bacilli</taxon>
        <taxon>Bacillales</taxon>
        <taxon>Alicyclobacillaceae</taxon>
        <taxon>Kyrpidia</taxon>
    </lineage>
</organism>
<gene>
    <name evidence="1" type="ORF">FAVT5_1972</name>
</gene>